<evidence type="ECO:0000256" key="7">
    <source>
        <dbReference type="SAM" id="Phobius"/>
    </source>
</evidence>
<keyword evidence="10" id="KW-1185">Reference proteome</keyword>
<dbReference type="SUPFAM" id="SSF57535">
    <property type="entry name" value="Complement control module/SCR domain"/>
    <property type="match status" value="2"/>
</dbReference>
<reference evidence="10" key="1">
    <citation type="submission" date="2024-06" db="UniProtKB">
        <authorList>
            <consortium name="RefSeq"/>
        </authorList>
    </citation>
    <scope>NUCLEOTIDE SEQUENCE [LARGE SCALE GENOMIC DNA]</scope>
</reference>
<dbReference type="CDD" id="cd00033">
    <property type="entry name" value="CCP"/>
    <property type="match status" value="2"/>
</dbReference>
<evidence type="ECO:0000256" key="6">
    <source>
        <dbReference type="PROSITE-ProRule" id="PRU00302"/>
    </source>
</evidence>
<keyword evidence="7" id="KW-0812">Transmembrane</keyword>
<dbReference type="SUPFAM" id="SSF49785">
    <property type="entry name" value="Galactose-binding domain-like"/>
    <property type="match status" value="1"/>
</dbReference>
<feature type="signal peptide" evidence="8">
    <location>
        <begin position="1"/>
        <end position="27"/>
    </location>
</feature>
<protein>
    <submittedName>
        <fullName evidence="11">Uncharacterized protein LOC111133824</fullName>
    </submittedName>
</protein>
<dbReference type="PROSITE" id="PS50923">
    <property type="entry name" value="SUSHI"/>
    <property type="match status" value="2"/>
</dbReference>
<evidence type="ECO:0000256" key="1">
    <source>
        <dbReference type="ARBA" id="ARBA00022659"/>
    </source>
</evidence>
<reference evidence="11" key="2">
    <citation type="submission" date="2025-08" db="UniProtKB">
        <authorList>
            <consortium name="RefSeq"/>
        </authorList>
    </citation>
    <scope>IDENTIFICATION</scope>
    <source>
        <tissue evidence="11">Whole sample</tissue>
    </source>
</reference>
<accession>A0A8B8EFE3</accession>
<dbReference type="InterPro" id="IPR000436">
    <property type="entry name" value="Sushi_SCR_CCP_dom"/>
</dbReference>
<evidence type="ECO:0000256" key="5">
    <source>
        <dbReference type="ARBA" id="ARBA00023180"/>
    </source>
</evidence>
<gene>
    <name evidence="11" type="primary">LOC111133824</name>
</gene>
<organism evidence="10 11">
    <name type="scientific">Crassostrea virginica</name>
    <name type="common">Eastern oyster</name>
    <dbReference type="NCBI Taxonomy" id="6565"/>
    <lineage>
        <taxon>Eukaryota</taxon>
        <taxon>Metazoa</taxon>
        <taxon>Spiralia</taxon>
        <taxon>Lophotrochozoa</taxon>
        <taxon>Mollusca</taxon>
        <taxon>Bivalvia</taxon>
        <taxon>Autobranchia</taxon>
        <taxon>Pteriomorphia</taxon>
        <taxon>Ostreida</taxon>
        <taxon>Ostreoidea</taxon>
        <taxon>Ostreidae</taxon>
        <taxon>Crassostrea</taxon>
    </lineage>
</organism>
<dbReference type="SMART" id="SM00032">
    <property type="entry name" value="CCP"/>
    <property type="match status" value="2"/>
</dbReference>
<dbReference type="Pfam" id="PF00084">
    <property type="entry name" value="Sushi"/>
    <property type="match status" value="2"/>
</dbReference>
<dbReference type="Gene3D" id="2.60.120.260">
    <property type="entry name" value="Galactose-binding domain-like"/>
    <property type="match status" value="1"/>
</dbReference>
<keyword evidence="3" id="KW-0677">Repeat</keyword>
<dbReference type="KEGG" id="cvn:111133824"/>
<dbReference type="Proteomes" id="UP000694844">
    <property type="component" value="Chromosome 1"/>
</dbReference>
<dbReference type="Gene3D" id="2.10.70.10">
    <property type="entry name" value="Complement Module, domain 1"/>
    <property type="match status" value="2"/>
</dbReference>
<dbReference type="InterPro" id="IPR008979">
    <property type="entry name" value="Galactose-bd-like_sf"/>
</dbReference>
<keyword evidence="7" id="KW-1133">Transmembrane helix</keyword>
<evidence type="ECO:0000313" key="10">
    <source>
        <dbReference type="Proteomes" id="UP000694844"/>
    </source>
</evidence>
<dbReference type="PANTHER" id="PTHR46393:SF7">
    <property type="entry name" value="COMPLEMENT C2"/>
    <property type="match status" value="1"/>
</dbReference>
<keyword evidence="7" id="KW-0472">Membrane</keyword>
<comment type="caution">
    <text evidence="6">Lacks conserved residue(s) required for the propagation of feature annotation.</text>
</comment>
<feature type="transmembrane region" description="Helical" evidence="7">
    <location>
        <begin position="473"/>
        <end position="499"/>
    </location>
</feature>
<feature type="domain" description="Sushi" evidence="9">
    <location>
        <begin position="294"/>
        <end position="355"/>
    </location>
</feature>
<sequence>MLEIIRGFYLWSVLRTFLIVNCQRASSSSTVCNLCSLPGVETNSSEIYTYTATATPLYANRAVDQKYQNHSNGDCFGSKTGEPFDRAWWSISLPGLATIYKVNLLFRENTVRHHGYYVFISESEVGVDDLSSLTPVYHEKNPYPTEQSIIQFPDGIQGQQLYIYLNKSNPKHTSSEYQNNVLDICEVEIWGFLNHTNCTGIETNFTEGIYNSHIPWNNVTLVCYQRSNQSNDSCNHLTGNRSPDKCDNSFSKIPWVATGENGEDLCQSRRWMSLNKTCVIKLPRLLEDITFICSDCPDAPFNSRTTDLETSTAQRYYFIGDNITYKCNHSLVSGDLTRTCLGNGIWSGQQPVCRSCTDSPYNSNTTDSDTAAVQHYVVDKTITLTCKRNHRLVSGNLTRVCLENGLWSGKEPVCKICTCPCQRLASQNFIKDPIVLKKRIEELKKILVVNRSKLSASIRKKTSSRDDRMSSKGIGMVLGVGVITCVLLTIVCSDLLMFLKRRPQK</sequence>
<proteinExistence type="predicted"/>
<keyword evidence="5" id="KW-0325">Glycoprotein</keyword>
<dbReference type="PANTHER" id="PTHR46393">
    <property type="entry name" value="SUSHI DOMAIN-CONTAINING PROTEIN"/>
    <property type="match status" value="1"/>
</dbReference>
<evidence type="ECO:0000256" key="4">
    <source>
        <dbReference type="ARBA" id="ARBA00023157"/>
    </source>
</evidence>
<evidence type="ECO:0000256" key="8">
    <source>
        <dbReference type="SAM" id="SignalP"/>
    </source>
</evidence>
<dbReference type="AlphaFoldDB" id="A0A8B8EFE3"/>
<dbReference type="RefSeq" id="XP_022338223.1">
    <property type="nucleotide sequence ID" value="XM_022482515.1"/>
</dbReference>
<evidence type="ECO:0000256" key="2">
    <source>
        <dbReference type="ARBA" id="ARBA00022729"/>
    </source>
</evidence>
<feature type="chain" id="PRO_5034975063" evidence="8">
    <location>
        <begin position="28"/>
        <end position="505"/>
    </location>
</feature>
<keyword evidence="4" id="KW-1015">Disulfide bond</keyword>
<name>A0A8B8EFE3_CRAVI</name>
<keyword evidence="2 8" id="KW-0732">Signal</keyword>
<keyword evidence="1 6" id="KW-0768">Sushi</keyword>
<evidence type="ECO:0000259" key="9">
    <source>
        <dbReference type="PROSITE" id="PS50923"/>
    </source>
</evidence>
<feature type="domain" description="Sushi" evidence="9">
    <location>
        <begin position="363"/>
        <end position="416"/>
    </location>
</feature>
<evidence type="ECO:0000256" key="3">
    <source>
        <dbReference type="ARBA" id="ARBA00022737"/>
    </source>
</evidence>
<dbReference type="GeneID" id="111133824"/>
<dbReference type="InterPro" id="IPR035976">
    <property type="entry name" value="Sushi/SCR/CCP_sf"/>
</dbReference>
<evidence type="ECO:0000313" key="11">
    <source>
        <dbReference type="RefSeq" id="XP_022338223.1"/>
    </source>
</evidence>
<dbReference type="OrthoDB" id="6426201at2759"/>